<protein>
    <recommendedName>
        <fullName evidence="4">Serine aminopeptidase S33 domain-containing protein</fullName>
    </recommendedName>
</protein>
<reference evidence="2 3" key="1">
    <citation type="submission" date="2019-06" db="EMBL/GenBank/DDBJ databases">
        <authorList>
            <person name="Broberg M."/>
        </authorList>
    </citation>
    <scope>NUCLEOTIDE SEQUENCE [LARGE SCALE GENOMIC DNA]</scope>
</reference>
<evidence type="ECO:0000313" key="3">
    <source>
        <dbReference type="Proteomes" id="UP000766486"/>
    </source>
</evidence>
<dbReference type="InterPro" id="IPR029058">
    <property type="entry name" value="AB_hydrolase_fold"/>
</dbReference>
<proteinExistence type="inferred from homology"/>
<dbReference type="InterPro" id="IPR005152">
    <property type="entry name" value="Lipase_secreted"/>
</dbReference>
<evidence type="ECO:0000256" key="1">
    <source>
        <dbReference type="PIRNR" id="PIRNR029171"/>
    </source>
</evidence>
<dbReference type="Proteomes" id="UP000766486">
    <property type="component" value="Unassembled WGS sequence"/>
</dbReference>
<dbReference type="EMBL" id="CABFNS010000354">
    <property type="protein sequence ID" value="VUC21186.1"/>
    <property type="molecule type" value="Genomic_DNA"/>
</dbReference>
<dbReference type="Gene3D" id="3.40.50.1820">
    <property type="entry name" value="alpha/beta hydrolase"/>
    <property type="match status" value="2"/>
</dbReference>
<name>A0ABY6TRD1_BIOOC</name>
<feature type="chain" id="PRO_5045015389" description="Serine aminopeptidase S33 domain-containing protein" evidence="1">
    <location>
        <begin position="20"/>
        <end position="452"/>
    </location>
</feature>
<dbReference type="SUPFAM" id="SSF53474">
    <property type="entry name" value="alpha/beta-Hydrolases"/>
    <property type="match status" value="1"/>
</dbReference>
<evidence type="ECO:0008006" key="4">
    <source>
        <dbReference type="Google" id="ProtNLM"/>
    </source>
</evidence>
<accession>A0ABY6TRD1</accession>
<evidence type="ECO:0000313" key="2">
    <source>
        <dbReference type="EMBL" id="VUC21186.1"/>
    </source>
</evidence>
<dbReference type="PIRSF" id="PIRSF029171">
    <property type="entry name" value="Esterase_LipA"/>
    <property type="match status" value="1"/>
</dbReference>
<dbReference type="PANTHER" id="PTHR34853">
    <property type="match status" value="1"/>
</dbReference>
<feature type="signal peptide" evidence="1">
    <location>
        <begin position="1"/>
        <end position="19"/>
    </location>
</feature>
<keyword evidence="3" id="KW-1185">Reference proteome</keyword>
<comment type="similarity">
    <text evidence="1">Belongs to the AB hydrolase superfamily. Lipase family.</text>
</comment>
<keyword evidence="1" id="KW-0732">Signal</keyword>
<organism evidence="2 3">
    <name type="scientific">Bionectria ochroleuca</name>
    <name type="common">Gliocladium roseum</name>
    <dbReference type="NCBI Taxonomy" id="29856"/>
    <lineage>
        <taxon>Eukaryota</taxon>
        <taxon>Fungi</taxon>
        <taxon>Dikarya</taxon>
        <taxon>Ascomycota</taxon>
        <taxon>Pezizomycotina</taxon>
        <taxon>Sordariomycetes</taxon>
        <taxon>Hypocreomycetidae</taxon>
        <taxon>Hypocreales</taxon>
        <taxon>Bionectriaceae</taxon>
        <taxon>Clonostachys</taxon>
    </lineage>
</organism>
<dbReference type="PANTHER" id="PTHR34853:SF1">
    <property type="entry name" value="LIPASE 5"/>
    <property type="match status" value="1"/>
</dbReference>
<dbReference type="Pfam" id="PF03583">
    <property type="entry name" value="LIP"/>
    <property type="match status" value="1"/>
</dbReference>
<comment type="caution">
    <text evidence="2">The sequence shown here is derived from an EMBL/GenBank/DDBJ whole genome shotgun (WGS) entry which is preliminary data.</text>
</comment>
<sequence length="452" mass="48721">MFYRNLFVASAFYLGLAKAEQASNFDVSVEVAEQYGCDQVCQQTLAAANIADLKTFGTDFDFDFYATAQNFSSSQPGDVLKFKPMNSTTIDVSPGTSVFKMQYTSEDLDGSPVPVTAMIAFPYAKNEQPFDVVAWAHGTSGGYRGCAPSTSPSLYEFSTAWSALIHQGYAVVATDYAGLGNNYTEHKYMSNAAHANDVVYSVIAAKKAFAQYLSNNWVSIGHSQGGSAVWKLSEHKLVQDTSSGYLGGVAMAPAGTRIIDTLEIGVRKMQNATDSRVYNMLPGAAAGVLAIQRVFPDYEPTLLSSATLQRLKLSNVTQACVIGMSALVMTLPVTGILNDTDLSHDTYMQKFQELNGAALGASASKPLLVVHGEEDTIIPYEANKAAWKDSCSYGNPVQLSLYPGLDHSSLLFGASPEWLGFIADRFANAAFNESCTQSEAQPFNLQYAKSPN</sequence>
<gene>
    <name evidence="2" type="ORF">CLO192961_LOCUS44090</name>
</gene>